<evidence type="ECO:0000313" key="2">
    <source>
        <dbReference type="Proteomes" id="UP001150062"/>
    </source>
</evidence>
<name>A0ABQ8XAF3_9EUKA</name>
<dbReference type="Proteomes" id="UP001150062">
    <property type="component" value="Unassembled WGS sequence"/>
</dbReference>
<gene>
    <name evidence="1" type="ORF">M0813_07874</name>
</gene>
<dbReference type="EMBL" id="JAOAOG010000321">
    <property type="protein sequence ID" value="KAJ6229441.1"/>
    <property type="molecule type" value="Genomic_DNA"/>
</dbReference>
<evidence type="ECO:0000313" key="1">
    <source>
        <dbReference type="EMBL" id="KAJ6229441.1"/>
    </source>
</evidence>
<comment type="caution">
    <text evidence="1">The sequence shown here is derived from an EMBL/GenBank/DDBJ whole genome shotgun (WGS) entry which is preliminary data.</text>
</comment>
<protein>
    <submittedName>
        <fullName evidence="1">Uncharacterized protein</fullName>
    </submittedName>
</protein>
<accession>A0ABQ8XAF3</accession>
<proteinExistence type="predicted"/>
<keyword evidence="2" id="KW-1185">Reference proteome</keyword>
<sequence length="156" mass="18270">MEQIDDEIISCFPEKQNYTIENLKKNNEKRFRVIKPGLNSCTLTLDLKTKTKISQIIIYFSKPAAFQDWQYVFLTIKQFGKVSKAHRVGLYLVKTISPKGNELKETPKQLNKKFIPFDLLPIFYPPKTDRPWKPDLKEILSQLNNTQTTPQKKPIK</sequence>
<organism evidence="1 2">
    <name type="scientific">Anaeramoeba flamelloides</name>
    <dbReference type="NCBI Taxonomy" id="1746091"/>
    <lineage>
        <taxon>Eukaryota</taxon>
        <taxon>Metamonada</taxon>
        <taxon>Anaeramoebidae</taxon>
        <taxon>Anaeramoeba</taxon>
    </lineage>
</organism>
<reference evidence="1" key="1">
    <citation type="submission" date="2022-08" db="EMBL/GenBank/DDBJ databases">
        <title>Novel sulfate-reducing endosymbionts in the free-living metamonad Anaeramoeba.</title>
        <authorList>
            <person name="Jerlstrom-Hultqvist J."/>
            <person name="Cepicka I."/>
            <person name="Gallot-Lavallee L."/>
            <person name="Salas-Leiva D."/>
            <person name="Curtis B.A."/>
            <person name="Zahonova K."/>
            <person name="Pipaliya S."/>
            <person name="Dacks J."/>
            <person name="Roger A.J."/>
        </authorList>
    </citation>
    <scope>NUCLEOTIDE SEQUENCE</scope>
    <source>
        <strain evidence="1">Schooner1</strain>
    </source>
</reference>